<proteinExistence type="predicted"/>
<gene>
    <name evidence="2" type="ORF">TE42_07305</name>
</gene>
<dbReference type="EMBL" id="JXQG01000044">
    <property type="protein sequence ID" value="KKZ11684.1"/>
    <property type="molecule type" value="Genomic_DNA"/>
</dbReference>
<dbReference type="AlphaFoldDB" id="A0A0G2HK80"/>
<dbReference type="Proteomes" id="UP000035067">
    <property type="component" value="Unassembled WGS sequence"/>
</dbReference>
<evidence type="ECO:0000313" key="2">
    <source>
        <dbReference type="EMBL" id="KKZ11684.1"/>
    </source>
</evidence>
<organism evidence="2 3">
    <name type="scientific">Candidatus Synechococcus spongiarum SP3</name>
    <dbReference type="NCBI Taxonomy" id="1604020"/>
    <lineage>
        <taxon>Bacteria</taxon>
        <taxon>Bacillati</taxon>
        <taxon>Cyanobacteriota</taxon>
        <taxon>Cyanophyceae</taxon>
        <taxon>Synechococcales</taxon>
        <taxon>Synechococcaceae</taxon>
        <taxon>Synechococcus</taxon>
    </lineage>
</organism>
<accession>A0A0G2HK80</accession>
<evidence type="ECO:0000256" key="1">
    <source>
        <dbReference type="SAM" id="Phobius"/>
    </source>
</evidence>
<name>A0A0G2HK80_9SYNE</name>
<keyword evidence="1" id="KW-1133">Transmembrane helix</keyword>
<keyword evidence="1" id="KW-0812">Transmembrane</keyword>
<keyword evidence="1" id="KW-0472">Membrane</keyword>
<feature type="transmembrane region" description="Helical" evidence="1">
    <location>
        <begin position="33"/>
        <end position="55"/>
    </location>
</feature>
<dbReference type="PATRIC" id="fig|1604020.3.peg.1327"/>
<comment type="caution">
    <text evidence="2">The sequence shown here is derived from an EMBL/GenBank/DDBJ whole genome shotgun (WGS) entry which is preliminary data.</text>
</comment>
<protein>
    <submittedName>
        <fullName evidence="2">Uncharacterized protein</fullName>
    </submittedName>
</protein>
<reference evidence="2 3" key="1">
    <citation type="submission" date="2015-01" db="EMBL/GenBank/DDBJ databases">
        <title>Lifestyle Evolution in Cyanobacterial Symbionts of Sponges.</title>
        <authorList>
            <person name="Burgsdorf I."/>
            <person name="Slaby B.M."/>
            <person name="Handley K.M."/>
            <person name="Haber M."/>
            <person name="Blom J."/>
            <person name="Marshall C.W."/>
            <person name="Gilbert J.A."/>
            <person name="Hentschel U."/>
            <person name="Steindler L."/>
        </authorList>
    </citation>
    <scope>NUCLEOTIDE SEQUENCE [LARGE SCALE GENOMIC DNA]</scope>
    <source>
        <strain evidence="2">SP3</strain>
    </source>
</reference>
<sequence length="67" mass="7582">MKAIQDKMSLLIKLSNLSQCEINVLKVGSIISIINKIIISISSAVILINYINFFIKFLLIRIFKSVN</sequence>
<evidence type="ECO:0000313" key="3">
    <source>
        <dbReference type="Proteomes" id="UP000035067"/>
    </source>
</evidence>